<dbReference type="GO" id="GO:0000149">
    <property type="term" value="F:SNARE binding"/>
    <property type="evidence" value="ECO:0007669"/>
    <property type="project" value="TreeGrafter"/>
</dbReference>
<accession>A0A821XX05</accession>
<dbReference type="InterPro" id="IPR029145">
    <property type="entry name" value="NBAS_N"/>
</dbReference>
<reference evidence="2" key="1">
    <citation type="submission" date="2021-02" db="EMBL/GenBank/DDBJ databases">
        <authorList>
            <person name="Steward A R."/>
        </authorList>
    </citation>
    <scope>NUCLEOTIDE SEQUENCE</scope>
</reference>
<evidence type="ECO:0000313" key="3">
    <source>
        <dbReference type="Proteomes" id="UP000663880"/>
    </source>
</evidence>
<keyword evidence="3" id="KW-1185">Reference proteome</keyword>
<dbReference type="GO" id="GO:0070939">
    <property type="term" value="C:Dsl1/NZR complex"/>
    <property type="evidence" value="ECO:0007669"/>
    <property type="project" value="TreeGrafter"/>
</dbReference>
<dbReference type="PANTHER" id="PTHR15922:SF2">
    <property type="entry name" value="NBAS SUBUNIT OF NRZ TETHERING COMPLEX"/>
    <property type="match status" value="1"/>
</dbReference>
<dbReference type="EMBL" id="CAJOBZ010000072">
    <property type="protein sequence ID" value="CAF4950209.1"/>
    <property type="molecule type" value="Genomic_DNA"/>
</dbReference>
<organism evidence="2 3">
    <name type="scientific">Pieris macdunnoughi</name>
    <dbReference type="NCBI Taxonomy" id="345717"/>
    <lineage>
        <taxon>Eukaryota</taxon>
        <taxon>Metazoa</taxon>
        <taxon>Ecdysozoa</taxon>
        <taxon>Arthropoda</taxon>
        <taxon>Hexapoda</taxon>
        <taxon>Insecta</taxon>
        <taxon>Pterygota</taxon>
        <taxon>Neoptera</taxon>
        <taxon>Endopterygota</taxon>
        <taxon>Lepidoptera</taxon>
        <taxon>Glossata</taxon>
        <taxon>Ditrysia</taxon>
        <taxon>Papilionoidea</taxon>
        <taxon>Pieridae</taxon>
        <taxon>Pierinae</taxon>
        <taxon>Pieris</taxon>
    </lineage>
</organism>
<dbReference type="SUPFAM" id="SSF50978">
    <property type="entry name" value="WD40 repeat-like"/>
    <property type="match status" value="1"/>
</dbReference>
<comment type="caution">
    <text evidence="2">The sequence shown here is derived from an EMBL/GenBank/DDBJ whole genome shotgun (WGS) entry which is preliminary data.</text>
</comment>
<dbReference type="PANTHER" id="PTHR15922">
    <property type="entry name" value="NEUROBLASTOMA-AMPLIFIED SEQUENCE"/>
    <property type="match status" value="1"/>
</dbReference>
<dbReference type="GO" id="GO:0006890">
    <property type="term" value="P:retrograde vesicle-mediated transport, Golgi to endoplasmic reticulum"/>
    <property type="evidence" value="ECO:0007669"/>
    <property type="project" value="TreeGrafter"/>
</dbReference>
<dbReference type="Pfam" id="PF15492">
    <property type="entry name" value="Nbas_N"/>
    <property type="match status" value="1"/>
</dbReference>
<dbReference type="Proteomes" id="UP000663880">
    <property type="component" value="Unassembled WGS sequence"/>
</dbReference>
<sequence>MADQKSILHELYVFSEWKPEPEYLQKPDNIFPENISALWKWLKFFGPKKSLLDSVTAHTEKQQKWHIALGDEGKVIAVLTDNILEIRTKRSDYATIAARTTVSRDPYPQWRKVVWSPDCSFLVITYGNGVVSFFDLTASNLFNIPIDCSRPGGLECTDNTHAVSEIIFMPLRVKDTKWNWEVLVITYDGKLRGFLVSQTEGFKLHHTFHFTGGVSAAAYCAPHGILYVAGVPQAVYKDDSSSLCAGLSAWRILNDEPFYKLSVVSDELQAKLAQERFKLYIPFVYSKNMNFIIRMVPSPDFTKLLCMHCNGDISIWRLPVLKGEYRYKVNEQDNHALQNPLRKDQNNKDQMLYFPADVDWWSNQEIIVSRFSGAVSICGIEDMINILGKRPEFFQGSPQVRCAHDGAFVALECESDVLPPNKTRADDSVAVVKVEAEVDDSMLEVTKELMKSVLYAITDMETFQPKPKKITIVSRVYRLLGVKSTTPSELFSRKIEGGKYSEALTLAETFDLDSDLVYQQQWRKNPVSTDAIQNYLSKVSKKIWAVHQCVDRLPESLSAARDLLDFGLTLTCSEILNEINKDLPEDEWKSPDDVTVEDLNGYTSELLRCRHVMIFYKERLNLYEAILKCEKSTYVKDEYHRLRSNSLVHSAMEIAKEGRIEALTCLWPYIKSLSMQMAVLDKLPESTSPLEYQHLLPTNAPMVWFEQKSPIKIKPSEHEHDWCKKEIFRSIWSSNWSEDTTESEPNLPEEEIASWYERRAREIEERSGLVSHALMLVSIATSGGGIKGLDAILYNLLTLDTLLYDINLEGVTLAQLEKMDVIETCELLTKFSTTEAFVADLRSYVIPFLKRHELFVRQEGLTVSNLISFLETISTDDLTLTLMIFKSKQELSLDMSTIVELAERCIMAHAHTHQLNLACDLLHCILRESDGTISNTCLLRKVSELEKIVAGCSKLTWRGVAVAPRDLRDVLNDREHCIRLLTRLARSQEVDPLTTEKAKQREWNNILKDMLDLQTTIFGCVTREESYEVYASALLTSGDPDSIRMSADVLTCTPLMQYGSHMINYENTVKLVLNAAREYFNSASSLIDPALQLATLCLKLIERGNVEVQQEIDLIEALPTLNAFRIKRLPIQVRLCEDRMKLIEDCLKAEPNAFLASEKLLQVAQLLRVGGNDDEAREGMVLTRICEYAMRADAAGGQTAVEGARRLAALRYSGASHILASVARAAKPHTAAPLRRDLLAAALTFCSPEDLEKTLISRLNLELESLQPKPVEPNYYGYRWPSTDDEYSDALSTPVTEKKDFLTPVQEKKPLLNYLVDTIQNKFVAGEKEVESESEIIQRKVHCQEFYSTLYPDLEVSQNFYRYDRFSIENQLDAVDSPHTNLKIYYIQNCLDDNPSNDNEAQVVQKCAEDILYKDTALSAACLLRSTQDSALCKQYLQTLYSEAAVSAALYATLVKCNAPELRDNVYLAKPCDMAISSLKQNNGTEEQMALIRECIEKLSAMGEVNRLRALGVSVNALMFNADEDYRREVIYRLAKSNSEEHARLACGLALKYGLDLLDVWLHHVASDSTLSHIAPDAIEDIARRPNAHSRIREVLWPEIAGNNYVALINYFTLLKKVDEKTLIFGLNATEHIKLLKKAKSASPELDYKLLLEQPSEERFTSHILNIIKPDNAGLLTKFLRTLPPAFKIPLSVNQLYTKWLTKYFFDVPTSNVNNKKWMQQYRECVSYFNKLSKDDIVTFVENTCFSQDGIDRVPGATRILMIMQAVDYCHQEHESEIKMNKSSQSWSQVEQELKRWARFLENYHSSTLQAIRDNIDLPPEHIWPELEMSHGDVEKVLPVASRLVCQSTIKASALDSLLQCLNLKLDVYQLFQYAAEKYLNCLEDTKLLVSRMTQYHKDGTKFPEDFLDGVLQKASHFGLPPHKQLGLLSLSQKSRFQDANDLLKVAASTIDLFRTEWPDNEYAKALTDDMVLTEEGRNEVFGKFLQLSDTWQRKKALADVLNCWPVTFNSDGRSLHSEYIEKLLENVSQYAENLVLIKQLLSRPILNEMEVRHVLHDVSADSATGAMWVLLLTKCDNFVSMLYDLIDKHREALIHQKIGEDLIREMLEQRLFVTLVSTPLYTHMINYILGATAEEPSLYTTEQAINDLIQENYLAEAGHLKLLSIGVPTPLRGFTQAVRSYRNIFN</sequence>
<name>A0A821XX05_9NEOP</name>
<dbReference type="InterPro" id="IPR036322">
    <property type="entry name" value="WD40_repeat_dom_sf"/>
</dbReference>
<evidence type="ECO:0000259" key="1">
    <source>
        <dbReference type="Pfam" id="PF15492"/>
    </source>
</evidence>
<gene>
    <name evidence="2" type="ORF">PMACD_LOCUS15604</name>
</gene>
<evidence type="ECO:0000313" key="2">
    <source>
        <dbReference type="EMBL" id="CAF4950209.1"/>
    </source>
</evidence>
<protein>
    <recommendedName>
        <fullName evidence="1">Neuroblastoma-amplified sequence N-terminal domain-containing protein</fullName>
    </recommendedName>
</protein>
<feature type="domain" description="Neuroblastoma-amplified sequence N-terminal" evidence="1">
    <location>
        <begin position="65"/>
        <end position="335"/>
    </location>
</feature>
<proteinExistence type="predicted"/>
<dbReference type="OrthoDB" id="19988at2759"/>